<dbReference type="AlphaFoldDB" id="A0A2T1LSN9"/>
<dbReference type="Proteomes" id="UP000239001">
    <property type="component" value="Unassembled WGS sequence"/>
</dbReference>
<dbReference type="OrthoDB" id="455810at2"/>
<reference evidence="2 3" key="1">
    <citation type="submission" date="2018-03" db="EMBL/GenBank/DDBJ databases">
        <title>The ancient ancestry and fast evolution of plastids.</title>
        <authorList>
            <person name="Moore K.R."/>
            <person name="Magnabosco C."/>
            <person name="Momper L."/>
            <person name="Gold D.A."/>
            <person name="Bosak T."/>
            <person name="Fournier G.P."/>
        </authorList>
    </citation>
    <scope>NUCLEOTIDE SEQUENCE [LARGE SCALE GENOMIC DNA]</scope>
    <source>
        <strain evidence="2 3">CCALA 016</strain>
    </source>
</reference>
<dbReference type="Pfam" id="PF06527">
    <property type="entry name" value="TniQ"/>
    <property type="match status" value="1"/>
</dbReference>
<accession>A0A2T1LSN9</accession>
<sequence length="175" mass="19797">MTTTNDIKPWLFRVEPMEGESLSHFLGRVRQRNHISANALGQMAGIGAIIARWERFHLIPFPSDADLTALGEVVGVDGEKLRLMLPPQGEGMQFDPIRLCGACYGELPCHKIEWQFKSVWMCERHGLKLLSKCPKCGKKFKIPALWEFGECAAEGTRCDRCRLSFVDMKDNQKSS</sequence>
<feature type="domain" description="TniQ" evidence="1">
    <location>
        <begin position="12"/>
        <end position="129"/>
    </location>
</feature>
<name>A0A2T1LSN9_9CHRO</name>
<evidence type="ECO:0000259" key="1">
    <source>
        <dbReference type="Pfam" id="PF06527"/>
    </source>
</evidence>
<keyword evidence="3" id="KW-1185">Reference proteome</keyword>
<evidence type="ECO:0000313" key="3">
    <source>
        <dbReference type="Proteomes" id="UP000239001"/>
    </source>
</evidence>
<comment type="caution">
    <text evidence="2">The sequence shown here is derived from an EMBL/GenBank/DDBJ whole genome shotgun (WGS) entry which is preliminary data.</text>
</comment>
<dbReference type="EMBL" id="PXOH01000033">
    <property type="protein sequence ID" value="PSF33083.1"/>
    <property type="molecule type" value="Genomic_DNA"/>
</dbReference>
<dbReference type="RefSeq" id="WP_106458782.1">
    <property type="nucleotide sequence ID" value="NZ_PXOH01000033.1"/>
</dbReference>
<gene>
    <name evidence="2" type="ORF">C7H19_20520</name>
</gene>
<reference evidence="2 3" key="2">
    <citation type="submission" date="2018-03" db="EMBL/GenBank/DDBJ databases">
        <authorList>
            <person name="Keele B.F."/>
        </authorList>
    </citation>
    <scope>NUCLEOTIDE SEQUENCE [LARGE SCALE GENOMIC DNA]</scope>
    <source>
        <strain evidence="2 3">CCALA 016</strain>
    </source>
</reference>
<proteinExistence type="predicted"/>
<organism evidence="2 3">
    <name type="scientific">Aphanothece hegewaldii CCALA 016</name>
    <dbReference type="NCBI Taxonomy" id="2107694"/>
    <lineage>
        <taxon>Bacteria</taxon>
        <taxon>Bacillati</taxon>
        <taxon>Cyanobacteriota</taxon>
        <taxon>Cyanophyceae</taxon>
        <taxon>Oscillatoriophycideae</taxon>
        <taxon>Chroococcales</taxon>
        <taxon>Aphanothecaceae</taxon>
        <taxon>Aphanothece</taxon>
    </lineage>
</organism>
<protein>
    <recommendedName>
        <fullName evidence="1">TniQ domain-containing protein</fullName>
    </recommendedName>
</protein>
<dbReference type="InterPro" id="IPR009492">
    <property type="entry name" value="TniQ"/>
</dbReference>
<evidence type="ECO:0000313" key="2">
    <source>
        <dbReference type="EMBL" id="PSF33083.1"/>
    </source>
</evidence>